<gene>
    <name evidence="2" type="ORF">EAE32_10235</name>
</gene>
<proteinExistence type="predicted"/>
<accession>A0A3L9L0E4</accession>
<keyword evidence="1" id="KW-0472">Membrane</keyword>
<dbReference type="InterPro" id="IPR007404">
    <property type="entry name" value="YdjM-like"/>
</dbReference>
<keyword evidence="1" id="KW-1133">Transmembrane helix</keyword>
<keyword evidence="1" id="KW-0812">Transmembrane</keyword>
<sequence>MMGPSHAACGAAAWVALTGSYTVHLADTSLPVGLSLMSVGDPGVITGALICAGAALLPDMDHPGGTVARSLPPLSRWLARGVSRVGGGHRHGTHSLVGLLVVTGLAVLSQRVSVPVGDALRWSTARDAAAAGLPAGTGSSRATQLAGAAGLTGGGGPPGSAALAGDAASSLPGQVWPLAAVLSVLLIACAVKVLAFVPDRLSHANWVVGILLGAFVATHPPEDPRWFVVAVSLGWAVHMLGDLLTTQGIHLLWPLRPRLPLPTGLYRRRAFVRLPLLGNAGSGREILLLVPVTLYALAGLFCAAISWAGLTVSV</sequence>
<dbReference type="AlphaFoldDB" id="A0A3L9L0E4"/>
<evidence type="ECO:0008006" key="4">
    <source>
        <dbReference type="Google" id="ProtNLM"/>
    </source>
</evidence>
<reference evidence="2 3" key="1">
    <citation type="submission" date="2018-10" db="EMBL/GenBank/DDBJ databases">
        <title>Kocuria tytonicola, new bacteria from the preen glands of American barn owls (Tyto furcata).</title>
        <authorList>
            <person name="Braun M.S."/>
            <person name="Wang E."/>
            <person name="Zimmermann S."/>
            <person name="Boutin S."/>
            <person name="Wagner H."/>
            <person name="Wink M."/>
        </authorList>
    </citation>
    <scope>NUCLEOTIDE SEQUENCE [LARGE SCALE GENOMIC DNA]</scope>
    <source>
        <strain evidence="2 3">473</strain>
    </source>
</reference>
<protein>
    <recommendedName>
        <fullName evidence="4">Metal-dependent hydrolase</fullName>
    </recommendedName>
</protein>
<evidence type="ECO:0000313" key="3">
    <source>
        <dbReference type="Proteomes" id="UP000277871"/>
    </source>
</evidence>
<evidence type="ECO:0000313" key="2">
    <source>
        <dbReference type="EMBL" id="RLY91608.1"/>
    </source>
</evidence>
<dbReference type="RefSeq" id="WP_121865085.1">
    <property type="nucleotide sequence ID" value="NZ_RDEX01000003.1"/>
</dbReference>
<feature type="transmembrane region" description="Helical" evidence="1">
    <location>
        <begin position="286"/>
        <end position="310"/>
    </location>
</feature>
<dbReference type="Proteomes" id="UP000277871">
    <property type="component" value="Unassembled WGS sequence"/>
</dbReference>
<comment type="caution">
    <text evidence="2">The sequence shown here is derived from an EMBL/GenBank/DDBJ whole genome shotgun (WGS) entry which is preliminary data.</text>
</comment>
<evidence type="ECO:0000256" key="1">
    <source>
        <dbReference type="SAM" id="Phobius"/>
    </source>
</evidence>
<dbReference type="Pfam" id="PF04307">
    <property type="entry name" value="YdjM"/>
    <property type="match status" value="2"/>
</dbReference>
<feature type="transmembrane region" description="Helical" evidence="1">
    <location>
        <begin position="175"/>
        <end position="197"/>
    </location>
</feature>
<dbReference type="EMBL" id="RDEX01000003">
    <property type="protein sequence ID" value="RLY91608.1"/>
    <property type="molecule type" value="Genomic_DNA"/>
</dbReference>
<name>A0A3L9L0E4_9MICC</name>
<organism evidence="2 3">
    <name type="scientific">Kocuria tytonicola</name>
    <dbReference type="NCBI Taxonomy" id="2055946"/>
    <lineage>
        <taxon>Bacteria</taxon>
        <taxon>Bacillati</taxon>
        <taxon>Actinomycetota</taxon>
        <taxon>Actinomycetes</taxon>
        <taxon>Micrococcales</taxon>
        <taxon>Micrococcaceae</taxon>
        <taxon>Kocuria</taxon>
    </lineage>
</organism>
<keyword evidence="3" id="KW-1185">Reference proteome</keyword>